<dbReference type="EMBL" id="CM037162">
    <property type="protein sequence ID" value="KAH7863473.1"/>
    <property type="molecule type" value="Genomic_DNA"/>
</dbReference>
<accession>A0ACB7ZCG5</accession>
<reference evidence="1 2" key="1">
    <citation type="journal article" date="2021" name="Hortic Res">
        <title>High-quality reference genome and annotation aids understanding of berry development for evergreen blueberry (Vaccinium darrowii).</title>
        <authorList>
            <person name="Yu J."/>
            <person name="Hulse-Kemp A.M."/>
            <person name="Babiker E."/>
            <person name="Staton M."/>
        </authorList>
    </citation>
    <scope>NUCLEOTIDE SEQUENCE [LARGE SCALE GENOMIC DNA]</scope>
    <source>
        <strain evidence="2">cv. NJ 8807/NJ 8810</strain>
        <tissue evidence="1">Young leaf</tissue>
    </source>
</reference>
<name>A0ACB7ZCG5_9ERIC</name>
<evidence type="ECO:0000313" key="2">
    <source>
        <dbReference type="Proteomes" id="UP000828048"/>
    </source>
</evidence>
<dbReference type="Proteomes" id="UP000828048">
    <property type="component" value="Chromosome 12"/>
</dbReference>
<proteinExistence type="predicted"/>
<sequence>MDKFVRLGECESAVSSPYVYKWREYSAKVYKCRDTQTNGTVVIKEVPHDRQFKLTPTLIMREIYYFRTRLAHDNIVRLLDKIDSHGTAYLVFENFDLSLSDLIDRRFKFDPDQIKNILRKILLAVAHCHSVGVIHRHLEPKYVLLDLEKDHVKLSEFGEAMGEGLPYKTYNRLSSVAPGYKAPELLVKSRYYTTACDIWSVGCIFGEMVLHDPVFTGIHELEQLFSMFDLLGTPNQQTCPMLAKIWGDMPNFVQKEPQCLETKFKGLEPAGVDLISKMLCLDLSKRISAVDALKHEYFSEVQDVNDENVKSKGGKATLSPQATNSS</sequence>
<organism evidence="1 2">
    <name type="scientific">Vaccinium darrowii</name>
    <dbReference type="NCBI Taxonomy" id="229202"/>
    <lineage>
        <taxon>Eukaryota</taxon>
        <taxon>Viridiplantae</taxon>
        <taxon>Streptophyta</taxon>
        <taxon>Embryophyta</taxon>
        <taxon>Tracheophyta</taxon>
        <taxon>Spermatophyta</taxon>
        <taxon>Magnoliopsida</taxon>
        <taxon>eudicotyledons</taxon>
        <taxon>Gunneridae</taxon>
        <taxon>Pentapetalae</taxon>
        <taxon>asterids</taxon>
        <taxon>Ericales</taxon>
        <taxon>Ericaceae</taxon>
        <taxon>Vaccinioideae</taxon>
        <taxon>Vaccinieae</taxon>
        <taxon>Vaccinium</taxon>
    </lineage>
</organism>
<comment type="caution">
    <text evidence="1">The sequence shown here is derived from an EMBL/GenBank/DDBJ whole genome shotgun (WGS) entry which is preliminary data.</text>
</comment>
<evidence type="ECO:0000313" key="1">
    <source>
        <dbReference type="EMBL" id="KAH7863473.1"/>
    </source>
</evidence>
<protein>
    <submittedName>
        <fullName evidence="1">Uncharacterized protein</fullName>
    </submittedName>
</protein>
<gene>
    <name evidence="1" type="ORF">Vadar_017950</name>
</gene>
<keyword evidence="2" id="KW-1185">Reference proteome</keyword>